<name>A0A9X4KF59_9BACL</name>
<dbReference type="Proteomes" id="UP001153387">
    <property type="component" value="Unassembled WGS sequence"/>
</dbReference>
<dbReference type="EMBL" id="JAPDHZ010000002">
    <property type="protein sequence ID" value="MDG0790464.1"/>
    <property type="molecule type" value="Genomic_DNA"/>
</dbReference>
<dbReference type="AlphaFoldDB" id="A0A9X4KF59"/>
<keyword evidence="1" id="KW-1133">Transmembrane helix</keyword>
<organism evidence="2 3">
    <name type="scientific">Cohnella ginsengisoli</name>
    <dbReference type="NCBI Taxonomy" id="425004"/>
    <lineage>
        <taxon>Bacteria</taxon>
        <taxon>Bacillati</taxon>
        <taxon>Bacillota</taxon>
        <taxon>Bacilli</taxon>
        <taxon>Bacillales</taxon>
        <taxon>Paenibacillaceae</taxon>
        <taxon>Cohnella</taxon>
    </lineage>
</organism>
<keyword evidence="1" id="KW-0472">Membrane</keyword>
<evidence type="ECO:0008006" key="4">
    <source>
        <dbReference type="Google" id="ProtNLM"/>
    </source>
</evidence>
<feature type="transmembrane region" description="Helical" evidence="1">
    <location>
        <begin position="113"/>
        <end position="137"/>
    </location>
</feature>
<feature type="transmembrane region" description="Helical" evidence="1">
    <location>
        <begin position="143"/>
        <end position="162"/>
    </location>
</feature>
<keyword evidence="3" id="KW-1185">Reference proteome</keyword>
<accession>A0A9X4KF59</accession>
<sequence>MSRERFSANPRLLLALLRNPSAALALRGAEDLPLGLMGAAASVAGFYVWVLAAQNRIEHAMSFFSVLFVSRLFSSGLAFKLLLLGLLSLLAATASLSAVGNRLGRRKRSWIEVVTYQGSSQLLFGAGYLVSALAAFLSVRLSLALTGGLLLLSLLLLVIHALELHEIERKDNFAMVLLSVAGYVVLFSICWLLLF</sequence>
<evidence type="ECO:0000313" key="3">
    <source>
        <dbReference type="Proteomes" id="UP001153387"/>
    </source>
</evidence>
<evidence type="ECO:0000256" key="1">
    <source>
        <dbReference type="SAM" id="Phobius"/>
    </source>
</evidence>
<feature type="transmembrane region" description="Helical" evidence="1">
    <location>
        <begin position="35"/>
        <end position="53"/>
    </location>
</feature>
<protein>
    <recommendedName>
        <fullName evidence="4">Yip1 domain-containing protein</fullName>
    </recommendedName>
</protein>
<proteinExistence type="predicted"/>
<evidence type="ECO:0000313" key="2">
    <source>
        <dbReference type="EMBL" id="MDG0790464.1"/>
    </source>
</evidence>
<feature type="transmembrane region" description="Helical" evidence="1">
    <location>
        <begin position="174"/>
        <end position="194"/>
    </location>
</feature>
<feature type="transmembrane region" description="Helical" evidence="1">
    <location>
        <begin position="83"/>
        <end position="101"/>
    </location>
</feature>
<reference evidence="2 3" key="1">
    <citation type="submission" date="2022-10" db="EMBL/GenBank/DDBJ databases">
        <title>Comparative genomic analysis of Cohnella hashimotonis sp. nov., isolated from the International Space Station.</title>
        <authorList>
            <person name="Simpson A."/>
            <person name="Venkateswaran K."/>
        </authorList>
    </citation>
    <scope>NUCLEOTIDE SEQUENCE [LARGE SCALE GENOMIC DNA]</scope>
    <source>
        <strain evidence="2 3">DSM 18997</strain>
    </source>
</reference>
<dbReference type="RefSeq" id="WP_277564291.1">
    <property type="nucleotide sequence ID" value="NZ_JAPDHZ010000002.1"/>
</dbReference>
<gene>
    <name evidence="2" type="ORF">OMP38_06100</name>
</gene>
<comment type="caution">
    <text evidence="2">The sequence shown here is derived from an EMBL/GenBank/DDBJ whole genome shotgun (WGS) entry which is preliminary data.</text>
</comment>
<keyword evidence="1" id="KW-0812">Transmembrane</keyword>